<dbReference type="RefSeq" id="WP_058310382.1">
    <property type="nucleotide sequence ID" value="NZ_CYTW01000001.1"/>
</dbReference>
<evidence type="ECO:0000256" key="3">
    <source>
        <dbReference type="ARBA" id="ARBA00023004"/>
    </source>
</evidence>
<dbReference type="InterPro" id="IPR017896">
    <property type="entry name" value="4Fe4S_Fe-S-bd"/>
</dbReference>
<dbReference type="STRING" id="1715693.PH7735_01234"/>
<feature type="domain" description="4Fe-4S ferredoxin-type" evidence="6">
    <location>
        <begin position="532"/>
        <end position="561"/>
    </location>
</feature>
<dbReference type="PANTHER" id="PTHR43687:SF4">
    <property type="entry name" value="BLR5484 PROTEIN"/>
    <property type="match status" value="1"/>
</dbReference>
<gene>
    <name evidence="7" type="primary">fdxA_1</name>
    <name evidence="7" type="ORF">PH7735_01234</name>
</gene>
<sequence length="657" mass="69697">MGETSTREDAFKSLILCNCEASLEVDAEALSEVTGLGCSKVHSGLCQGQSEDAARAIAGGDAIICCTQEQAFFEELAADIDAPAPAVLDLRDRAGWSTDQRSKLPKMAALAAEALMPAPDMKTADVLSEGLCLVVGPAETALAAAAQLAPHLSVTALLTDDGDLSDTRDFDIVRGKLRRATGAFGQFEVTIDALQQVSPGGRGERVLSEPRDGGRSQCDLILDLTGGTPLFPAHEKRDGYLRPDPKSTGEVAAAVLEASHMVGTFEKPLYVRVEPLFCAHSRANQTGCTNCLDVCPTGAIVPGGDHVVIDPMVCAGCGSCAALCPSGAISYDAPSHDHTIRRVQTLASAYLAASGTAPRLLVVNEHGSEMIRLAARYGHGLPADVIPLEVTSLNAFGHAEALAALAAGFVDVRIVPGPTTERPPLEQEIALAVAIAGDKITLLDEQDPDLMVARLYDASVGTSIDDPIRPMGTRRQITRQAARSLLPEDEIVPLPENAPYGAVVVNSDSCTLCLSCVSLCPSGALGDNPDQPQLRFQEDACLQCGLCSNICPENAISYEPRLNLTPSALEQVVLQEEEPFACVDCGALFGVKSTIERITEKLTGSPMYQNPEALRMIQMCDNCRVSAQYHAENSPLAGGERPRVRTTEDYLSKRRDH</sequence>
<keyword evidence="2" id="KW-0479">Metal-binding</keyword>
<feature type="compositionally biased region" description="Basic and acidic residues" evidence="5">
    <location>
        <begin position="640"/>
        <end position="657"/>
    </location>
</feature>
<dbReference type="GO" id="GO:0046872">
    <property type="term" value="F:metal ion binding"/>
    <property type="evidence" value="ECO:0007669"/>
    <property type="project" value="UniProtKB-KW"/>
</dbReference>
<reference evidence="8" key="1">
    <citation type="submission" date="2015-09" db="EMBL/GenBank/DDBJ databases">
        <authorList>
            <person name="Rodrigo-Torres Lidia"/>
            <person name="Arahal R.David."/>
        </authorList>
    </citation>
    <scope>NUCLEOTIDE SEQUENCE [LARGE SCALE GENOMIC DNA]</scope>
    <source>
        <strain evidence="8">CECT 7735</strain>
    </source>
</reference>
<dbReference type="PANTHER" id="PTHR43687">
    <property type="entry name" value="ADENYLYLSULFATE REDUCTASE, BETA SUBUNIT"/>
    <property type="match status" value="1"/>
</dbReference>
<dbReference type="GeneID" id="83880296"/>
<evidence type="ECO:0000256" key="2">
    <source>
        <dbReference type="ARBA" id="ARBA00022723"/>
    </source>
</evidence>
<evidence type="ECO:0000256" key="5">
    <source>
        <dbReference type="SAM" id="MobiDB-lite"/>
    </source>
</evidence>
<accession>A0A0P1I563</accession>
<evidence type="ECO:0000259" key="6">
    <source>
        <dbReference type="PROSITE" id="PS51379"/>
    </source>
</evidence>
<dbReference type="InterPro" id="IPR017900">
    <property type="entry name" value="4Fe4S_Fe_S_CS"/>
</dbReference>
<organism evidence="7 8">
    <name type="scientific">Shimia thalassica</name>
    <dbReference type="NCBI Taxonomy" id="1715693"/>
    <lineage>
        <taxon>Bacteria</taxon>
        <taxon>Pseudomonadati</taxon>
        <taxon>Pseudomonadota</taxon>
        <taxon>Alphaproteobacteria</taxon>
        <taxon>Rhodobacterales</taxon>
        <taxon>Roseobacteraceae</taxon>
    </lineage>
</organism>
<dbReference type="PROSITE" id="PS00198">
    <property type="entry name" value="4FE4S_FER_1"/>
    <property type="match status" value="3"/>
</dbReference>
<evidence type="ECO:0000256" key="4">
    <source>
        <dbReference type="ARBA" id="ARBA00023014"/>
    </source>
</evidence>
<dbReference type="PROSITE" id="PS51379">
    <property type="entry name" value="4FE4S_FER_2"/>
    <property type="match status" value="3"/>
</dbReference>
<dbReference type="InterPro" id="IPR050572">
    <property type="entry name" value="Fe-S_Ferredoxin"/>
</dbReference>
<keyword evidence="3" id="KW-0408">Iron</keyword>
<keyword evidence="8" id="KW-1185">Reference proteome</keyword>
<dbReference type="Gene3D" id="3.30.70.20">
    <property type="match status" value="2"/>
</dbReference>
<protein>
    <submittedName>
        <fullName evidence="7">Seven-iron ferredoxin</fullName>
    </submittedName>
</protein>
<dbReference type="Pfam" id="PF12838">
    <property type="entry name" value="Fer4_7"/>
    <property type="match status" value="1"/>
</dbReference>
<dbReference type="Proteomes" id="UP000051870">
    <property type="component" value="Unassembled WGS sequence"/>
</dbReference>
<keyword evidence="1" id="KW-0004">4Fe-4S</keyword>
<feature type="domain" description="4Fe-4S ferredoxin-type" evidence="6">
    <location>
        <begin position="501"/>
        <end position="530"/>
    </location>
</feature>
<evidence type="ECO:0000256" key="1">
    <source>
        <dbReference type="ARBA" id="ARBA00022485"/>
    </source>
</evidence>
<evidence type="ECO:0000313" key="7">
    <source>
        <dbReference type="EMBL" id="CUJ90350.1"/>
    </source>
</evidence>
<dbReference type="Pfam" id="PF13187">
    <property type="entry name" value="Fer4_9"/>
    <property type="match status" value="1"/>
</dbReference>
<evidence type="ECO:0000313" key="8">
    <source>
        <dbReference type="Proteomes" id="UP000051870"/>
    </source>
</evidence>
<feature type="region of interest" description="Disordered" evidence="5">
    <location>
        <begin position="634"/>
        <end position="657"/>
    </location>
</feature>
<dbReference type="AlphaFoldDB" id="A0A0P1I563"/>
<keyword evidence="4" id="KW-0411">Iron-sulfur</keyword>
<dbReference type="EMBL" id="CYTW01000001">
    <property type="protein sequence ID" value="CUJ90350.1"/>
    <property type="molecule type" value="Genomic_DNA"/>
</dbReference>
<proteinExistence type="predicted"/>
<dbReference type="GO" id="GO:0051539">
    <property type="term" value="F:4 iron, 4 sulfur cluster binding"/>
    <property type="evidence" value="ECO:0007669"/>
    <property type="project" value="UniProtKB-KW"/>
</dbReference>
<dbReference type="SUPFAM" id="SSF54862">
    <property type="entry name" value="4Fe-4S ferredoxins"/>
    <property type="match status" value="1"/>
</dbReference>
<feature type="domain" description="4Fe-4S ferredoxin-type" evidence="6">
    <location>
        <begin position="305"/>
        <end position="334"/>
    </location>
</feature>
<name>A0A0P1I563_9RHOB</name>